<accession>W2JBH3</accession>
<name>W2JBH3_PHYNI</name>
<reference evidence="1 2" key="1">
    <citation type="submission" date="2013-11" db="EMBL/GenBank/DDBJ databases">
        <title>The Genome Sequence of Phytophthora parasitica CJ05E6.</title>
        <authorList>
            <consortium name="The Broad Institute Genomics Platform"/>
            <person name="Russ C."/>
            <person name="Tyler B."/>
            <person name="Panabieres F."/>
            <person name="Shan W."/>
            <person name="Tripathy S."/>
            <person name="Grunwald N."/>
            <person name="Machado M."/>
            <person name="Johnson C.S."/>
            <person name="Arredondo F."/>
            <person name="Hong C."/>
            <person name="Coffey M."/>
            <person name="Young S.K."/>
            <person name="Zeng Q."/>
            <person name="Gargeya S."/>
            <person name="Fitzgerald M."/>
            <person name="Abouelleil A."/>
            <person name="Alvarado L."/>
            <person name="Chapman S.B."/>
            <person name="Gainer-Dewar J."/>
            <person name="Goldberg J."/>
            <person name="Griggs A."/>
            <person name="Gujja S."/>
            <person name="Hansen M."/>
            <person name="Howarth C."/>
            <person name="Imamovic A."/>
            <person name="Ireland A."/>
            <person name="Larimer J."/>
            <person name="McCowan C."/>
            <person name="Murphy C."/>
            <person name="Pearson M."/>
            <person name="Poon T.W."/>
            <person name="Priest M."/>
            <person name="Roberts A."/>
            <person name="Saif S."/>
            <person name="Shea T."/>
            <person name="Sykes S."/>
            <person name="Wortman J."/>
            <person name="Nusbaum C."/>
            <person name="Birren B."/>
        </authorList>
    </citation>
    <scope>NUCLEOTIDE SEQUENCE [LARGE SCALE GENOMIC DNA]</scope>
    <source>
        <strain evidence="1 2">CJ05E6</strain>
    </source>
</reference>
<dbReference type="AlphaFoldDB" id="W2JBH3"/>
<dbReference type="EMBL" id="KI672105">
    <property type="protein sequence ID" value="ETL43770.1"/>
    <property type="molecule type" value="Genomic_DNA"/>
</dbReference>
<dbReference type="Proteomes" id="UP000053864">
    <property type="component" value="Unassembled WGS sequence"/>
</dbReference>
<gene>
    <name evidence="1" type="ORF">L916_05812</name>
</gene>
<sequence length="78" mass="8634">MPHARPVVSTSCFCPRSRPAAGVIPSCPAKAWGFGGDACRPGSFHQPERLLASRGELWSRPLLVRAQGSSWAYWWPHF</sequence>
<evidence type="ECO:0000313" key="1">
    <source>
        <dbReference type="EMBL" id="ETL43770.1"/>
    </source>
</evidence>
<evidence type="ECO:0000313" key="2">
    <source>
        <dbReference type="Proteomes" id="UP000053864"/>
    </source>
</evidence>
<protein>
    <submittedName>
        <fullName evidence="1">Uncharacterized protein</fullName>
    </submittedName>
</protein>
<organism evidence="1 2">
    <name type="scientific">Phytophthora nicotianae</name>
    <name type="common">Potato buckeye rot agent</name>
    <name type="synonym">Phytophthora parasitica</name>
    <dbReference type="NCBI Taxonomy" id="4792"/>
    <lineage>
        <taxon>Eukaryota</taxon>
        <taxon>Sar</taxon>
        <taxon>Stramenopiles</taxon>
        <taxon>Oomycota</taxon>
        <taxon>Peronosporomycetes</taxon>
        <taxon>Peronosporales</taxon>
        <taxon>Peronosporaceae</taxon>
        <taxon>Phytophthora</taxon>
    </lineage>
</organism>
<proteinExistence type="predicted"/>